<dbReference type="EMBL" id="JACJHT010000020">
    <property type="protein sequence ID" value="MBA9042899.1"/>
    <property type="molecule type" value="Genomic_DNA"/>
</dbReference>
<comment type="caution">
    <text evidence="1">The sequence shown here is derived from an EMBL/GenBank/DDBJ whole genome shotgun (WGS) entry which is preliminary data.</text>
</comment>
<dbReference type="AlphaFoldDB" id="A0A7W3NH59"/>
<evidence type="ECO:0000313" key="2">
    <source>
        <dbReference type="Proteomes" id="UP000543174"/>
    </source>
</evidence>
<keyword evidence="2" id="KW-1185">Reference proteome</keyword>
<proteinExistence type="predicted"/>
<name>A0A7W3NH59_PRIAR</name>
<protein>
    <submittedName>
        <fullName evidence="1">Uncharacterized protein</fullName>
    </submittedName>
</protein>
<sequence>MAYKRATKVRYFSSNYDNNYGSGAKRLNHKI</sequence>
<dbReference type="Proteomes" id="UP000543174">
    <property type="component" value="Unassembled WGS sequence"/>
</dbReference>
<gene>
    <name evidence="1" type="ORF">HNP21_006077</name>
</gene>
<organism evidence="1 2">
    <name type="scientific">Priestia aryabhattai</name>
    <name type="common">Bacillus aryabhattai</name>
    <dbReference type="NCBI Taxonomy" id="412384"/>
    <lineage>
        <taxon>Bacteria</taxon>
        <taxon>Bacillati</taxon>
        <taxon>Bacillota</taxon>
        <taxon>Bacilli</taxon>
        <taxon>Bacillales</taxon>
        <taxon>Bacillaceae</taxon>
        <taxon>Priestia</taxon>
    </lineage>
</organism>
<accession>A0A7W3NH59</accession>
<evidence type="ECO:0000313" key="1">
    <source>
        <dbReference type="EMBL" id="MBA9042899.1"/>
    </source>
</evidence>
<reference evidence="1" key="1">
    <citation type="submission" date="2020-08" db="EMBL/GenBank/DDBJ databases">
        <title>Functional genomics of gut bacteria from endangered species of beetles.</title>
        <authorList>
            <person name="Carlos-Shanley C."/>
        </authorList>
    </citation>
    <scope>NUCLEOTIDE SEQUENCE [LARGE SCALE GENOMIC DNA]</scope>
    <source>
        <strain evidence="1">S00060</strain>
    </source>
</reference>